<comment type="caution">
    <text evidence="1">The sequence shown here is derived from an EMBL/GenBank/DDBJ whole genome shotgun (WGS) entry which is preliminary data.</text>
</comment>
<dbReference type="Proteomes" id="UP000309997">
    <property type="component" value="Unassembled WGS sequence"/>
</dbReference>
<reference evidence="1 2" key="1">
    <citation type="journal article" date="2024" name="Plant Biotechnol. J.">
        <title>Genome and CRISPR/Cas9 system of a widespread forest tree (Populus alba) in the world.</title>
        <authorList>
            <person name="Liu Y.J."/>
            <person name="Jiang P.F."/>
            <person name="Han X.M."/>
            <person name="Li X.Y."/>
            <person name="Wang H.M."/>
            <person name="Wang Y.J."/>
            <person name="Wang X.X."/>
            <person name="Zeng Q.Y."/>
        </authorList>
    </citation>
    <scope>NUCLEOTIDE SEQUENCE [LARGE SCALE GENOMIC DNA]</scope>
    <source>
        <strain evidence="2">cv. PAL-ZL1</strain>
    </source>
</reference>
<gene>
    <name evidence="1" type="ORF">D5086_015709</name>
</gene>
<keyword evidence="2" id="KW-1185">Reference proteome</keyword>
<sequence length="286" mass="31555">MLFLPSTPKSKIIFVKQDLCVYACFQQHSWYKINISKIELYFLELNPQENSSSHSLRIRSWLLLKPGTSANTLEMLMFTFVVQICLFSSVRQDTLSPKFANISCKTGAACHPGSVMLKTRNNEVIKEGTSTTASSACRFVSWVLPPRDWWKLNVDSSVFGASGDAGVEGLIRDHAGKWIMSFSVMAAELGALQSDLEQALSIGCAHLEVESDSLETTQFISSSPAGYHPRSHLISDARLLLSGIPQFRVLHTLHEGNRCADFLYSKLALDQTWASPLADLGGCSSS</sequence>
<name>A0ACC4BT97_POPAL</name>
<dbReference type="EMBL" id="RCHU02000008">
    <property type="protein sequence ID" value="KAL3581377.1"/>
    <property type="molecule type" value="Genomic_DNA"/>
</dbReference>
<organism evidence="1 2">
    <name type="scientific">Populus alba</name>
    <name type="common">White poplar</name>
    <dbReference type="NCBI Taxonomy" id="43335"/>
    <lineage>
        <taxon>Eukaryota</taxon>
        <taxon>Viridiplantae</taxon>
        <taxon>Streptophyta</taxon>
        <taxon>Embryophyta</taxon>
        <taxon>Tracheophyta</taxon>
        <taxon>Spermatophyta</taxon>
        <taxon>Magnoliopsida</taxon>
        <taxon>eudicotyledons</taxon>
        <taxon>Gunneridae</taxon>
        <taxon>Pentapetalae</taxon>
        <taxon>rosids</taxon>
        <taxon>fabids</taxon>
        <taxon>Malpighiales</taxon>
        <taxon>Salicaceae</taxon>
        <taxon>Saliceae</taxon>
        <taxon>Populus</taxon>
    </lineage>
</organism>
<accession>A0ACC4BT97</accession>
<evidence type="ECO:0000313" key="1">
    <source>
        <dbReference type="EMBL" id="KAL3581377.1"/>
    </source>
</evidence>
<protein>
    <submittedName>
        <fullName evidence="1">Uncharacterized protein</fullName>
    </submittedName>
</protein>
<proteinExistence type="predicted"/>
<evidence type="ECO:0000313" key="2">
    <source>
        <dbReference type="Proteomes" id="UP000309997"/>
    </source>
</evidence>